<dbReference type="RefSeq" id="WP_206294687.1">
    <property type="nucleotide sequence ID" value="NZ_CP063458.1"/>
</dbReference>
<evidence type="ECO:0000259" key="2">
    <source>
        <dbReference type="PROSITE" id="PS50006"/>
    </source>
</evidence>
<feature type="domain" description="FHA" evidence="2">
    <location>
        <begin position="134"/>
        <end position="191"/>
    </location>
</feature>
<gene>
    <name evidence="3" type="ORF">IPV69_08695</name>
</gene>
<keyword evidence="4" id="KW-1185">Reference proteome</keyword>
<dbReference type="InterPro" id="IPR000253">
    <property type="entry name" value="FHA_dom"/>
</dbReference>
<feature type="region of interest" description="Disordered" evidence="1">
    <location>
        <begin position="346"/>
        <end position="403"/>
    </location>
</feature>
<dbReference type="Pfam" id="PF00498">
    <property type="entry name" value="FHA"/>
    <property type="match status" value="2"/>
</dbReference>
<feature type="region of interest" description="Disordered" evidence="1">
    <location>
        <begin position="437"/>
        <end position="466"/>
    </location>
</feature>
<dbReference type="Gene3D" id="2.60.200.20">
    <property type="match status" value="2"/>
</dbReference>
<dbReference type="InterPro" id="IPR050923">
    <property type="entry name" value="Cell_Proc_Reg/RNA_Proc"/>
</dbReference>
<dbReference type="SMART" id="SM00240">
    <property type="entry name" value="FHA"/>
    <property type="match status" value="2"/>
</dbReference>
<feature type="domain" description="FHA" evidence="2">
    <location>
        <begin position="39"/>
        <end position="88"/>
    </location>
</feature>
<name>A0A7M2X161_9BACT</name>
<dbReference type="KEGG" id="hbs:IPV69_08695"/>
<evidence type="ECO:0000313" key="3">
    <source>
        <dbReference type="EMBL" id="QOV91415.1"/>
    </source>
</evidence>
<sequence length="512" mass="54042">MMSSLVNARPGTAARQCPILKPIDGSAIATPIAINRPVCVVGDRSRVHLVLPSPLVSRSHALIVDDSDGLYVRDLSSSNGVIVNDKRVRERLLADGDRLRMGPFAFSCRIPQAAPDDIQEPVPAEIHGDDFTPVSLGERRTTLIGSRGGCDVRVRGIGVSPVHAVVFRRRGRWFIRDLSSEGGTRVFGRLIREAELLGGEQIRIGTAAIWYIRPELESPASEQAAENITVNPTGATADTLALDDVQPMEIGPGEAAFSPLPSQGENWTRSDGFDAAQVTADDLGLDGPGSETALASASNLLSLDPERTLVEASRSVLTLADLIDTPMTSDDLGLNDENPVRSIEEADASGEIGPEADAGPQDLDGKDTAALAPSPRTALPSNNTDGTRRARSRPAARPTPIDAGAAFEHEVIGNPEESGALPEFSALLGIDSALADMGLGDDAPPQRPPSGERFHPHTSGSDMYSAPSVPRDQIPWFRDLSFVPLVAGWAKCPGCGTAFPLHPAGSAGRTGD</sequence>
<dbReference type="PANTHER" id="PTHR23308">
    <property type="entry name" value="NUCLEAR INHIBITOR OF PROTEIN PHOSPHATASE-1"/>
    <property type="match status" value="1"/>
</dbReference>
<evidence type="ECO:0000256" key="1">
    <source>
        <dbReference type="SAM" id="MobiDB-lite"/>
    </source>
</evidence>
<dbReference type="Proteomes" id="UP000593765">
    <property type="component" value="Chromosome"/>
</dbReference>
<dbReference type="AlphaFoldDB" id="A0A7M2X161"/>
<protein>
    <submittedName>
        <fullName evidence="3">FHA domain-containing protein</fullName>
    </submittedName>
</protein>
<dbReference type="SUPFAM" id="SSF49879">
    <property type="entry name" value="SMAD/FHA domain"/>
    <property type="match status" value="2"/>
</dbReference>
<reference evidence="3 4" key="1">
    <citation type="submission" date="2020-10" db="EMBL/GenBank/DDBJ databases">
        <title>Wide distribution of Phycisphaera-like planctomycetes from WD2101 soil group in peatlands and genome analysis of the first cultivated representative.</title>
        <authorList>
            <person name="Dedysh S.N."/>
            <person name="Beletsky A.V."/>
            <person name="Ivanova A."/>
            <person name="Kulichevskaya I.S."/>
            <person name="Suzina N.E."/>
            <person name="Philippov D.A."/>
            <person name="Rakitin A.L."/>
            <person name="Mardanov A.V."/>
            <person name="Ravin N.V."/>
        </authorList>
    </citation>
    <scope>NUCLEOTIDE SEQUENCE [LARGE SCALE GENOMIC DNA]</scope>
    <source>
        <strain evidence="3 4">M1803</strain>
    </source>
</reference>
<proteinExistence type="predicted"/>
<dbReference type="PROSITE" id="PS50006">
    <property type="entry name" value="FHA_DOMAIN"/>
    <property type="match status" value="2"/>
</dbReference>
<dbReference type="InterPro" id="IPR008984">
    <property type="entry name" value="SMAD_FHA_dom_sf"/>
</dbReference>
<dbReference type="CDD" id="cd00060">
    <property type="entry name" value="FHA"/>
    <property type="match status" value="2"/>
</dbReference>
<dbReference type="EMBL" id="CP063458">
    <property type="protein sequence ID" value="QOV91415.1"/>
    <property type="molecule type" value="Genomic_DNA"/>
</dbReference>
<evidence type="ECO:0000313" key="4">
    <source>
        <dbReference type="Proteomes" id="UP000593765"/>
    </source>
</evidence>
<organism evidence="3 4">
    <name type="scientific">Humisphaera borealis</name>
    <dbReference type="NCBI Taxonomy" id="2807512"/>
    <lineage>
        <taxon>Bacteria</taxon>
        <taxon>Pseudomonadati</taxon>
        <taxon>Planctomycetota</taxon>
        <taxon>Phycisphaerae</taxon>
        <taxon>Tepidisphaerales</taxon>
        <taxon>Tepidisphaeraceae</taxon>
        <taxon>Humisphaera</taxon>
    </lineage>
</organism>
<accession>A0A7M2X161</accession>